<evidence type="ECO:0000313" key="3">
    <source>
        <dbReference type="EMBL" id="MUG72082.1"/>
    </source>
</evidence>
<name>A0A7X3CT58_9BACL</name>
<protein>
    <submittedName>
        <fullName evidence="3">Uncharacterized protein</fullName>
    </submittedName>
</protein>
<evidence type="ECO:0000256" key="1">
    <source>
        <dbReference type="SAM" id="Coils"/>
    </source>
</evidence>
<gene>
    <name evidence="3" type="ORF">GNP93_15525</name>
</gene>
<evidence type="ECO:0000313" key="4">
    <source>
        <dbReference type="Proteomes" id="UP000450917"/>
    </source>
</evidence>
<organism evidence="3 4">
    <name type="scientific">Paenibacillus validus</name>
    <dbReference type="NCBI Taxonomy" id="44253"/>
    <lineage>
        <taxon>Bacteria</taxon>
        <taxon>Bacillati</taxon>
        <taxon>Bacillota</taxon>
        <taxon>Bacilli</taxon>
        <taxon>Bacillales</taxon>
        <taxon>Paenibacillaceae</taxon>
        <taxon>Paenibacillus</taxon>
    </lineage>
</organism>
<dbReference type="EMBL" id="WNZX01000012">
    <property type="protein sequence ID" value="MUG72082.1"/>
    <property type="molecule type" value="Genomic_DNA"/>
</dbReference>
<accession>A0A7X3CT58</accession>
<reference evidence="3 4" key="1">
    <citation type="submission" date="2019-11" db="EMBL/GenBank/DDBJ databases">
        <title>Draft genome sequences of five Paenibacillus species of dairy origin.</title>
        <authorList>
            <person name="Olajide A.M."/>
            <person name="Chen S."/>
            <person name="Lapointe G."/>
        </authorList>
    </citation>
    <scope>NUCLEOTIDE SEQUENCE [LARGE SCALE GENOMIC DNA]</scope>
    <source>
        <strain evidence="3 4">2CS3</strain>
    </source>
</reference>
<feature type="region of interest" description="Disordered" evidence="2">
    <location>
        <begin position="117"/>
        <end position="143"/>
    </location>
</feature>
<keyword evidence="1" id="KW-0175">Coiled coil</keyword>
<evidence type="ECO:0000256" key="2">
    <source>
        <dbReference type="SAM" id="MobiDB-lite"/>
    </source>
</evidence>
<sequence>MRFNRGAEVEEAEKVHKELRTMLTPEELQALLPAEEEKAEQGYADHVGRQLAQEVAQLHKEIARLEQTVDRLTDRLEKLERAGCPGVQASDLASITGEPSPPQNQVEPFMREDALLLPSRTETHGRKRTKPYEDTGIGRWFSL</sequence>
<proteinExistence type="predicted"/>
<dbReference type="AlphaFoldDB" id="A0A7X3CT58"/>
<comment type="caution">
    <text evidence="3">The sequence shown here is derived from an EMBL/GenBank/DDBJ whole genome shotgun (WGS) entry which is preliminary data.</text>
</comment>
<feature type="coiled-coil region" evidence="1">
    <location>
        <begin position="48"/>
        <end position="82"/>
    </location>
</feature>
<dbReference type="Proteomes" id="UP000450917">
    <property type="component" value="Unassembled WGS sequence"/>
</dbReference>
<keyword evidence="4" id="KW-1185">Reference proteome</keyword>